<name>A0A9Q8QG22_9HYPO</name>
<dbReference type="Proteomes" id="UP000829364">
    <property type="component" value="Chromosome 5"/>
</dbReference>
<protein>
    <submittedName>
        <fullName evidence="1">Uncharacterized protein</fullName>
    </submittedName>
</protein>
<gene>
    <name evidence="1" type="ORF">JDV02_006312</name>
</gene>
<sequence length="126" mass="13589">MYWAPPNHLSGVLFGVAGTDGPSNDPSLPRPSARPSLLRFKKAVKTCHDDGGTARRKLCCGGVASPNPTWPAAKFNDFSTRRQAIQKSVKMPDRRVCTAPLSFFSRDQAARAGRISGLWTCVAVCA</sequence>
<dbReference type="GeneID" id="72068261"/>
<evidence type="ECO:0000313" key="1">
    <source>
        <dbReference type="EMBL" id="UNI20199.1"/>
    </source>
</evidence>
<dbReference type="KEGG" id="ptkz:JDV02_006312"/>
<dbReference type="EMBL" id="CP086358">
    <property type="protein sequence ID" value="UNI20199.1"/>
    <property type="molecule type" value="Genomic_DNA"/>
</dbReference>
<reference evidence="1" key="1">
    <citation type="submission" date="2021-11" db="EMBL/GenBank/DDBJ databases">
        <title>Purpureocillium_takamizusanense_genome.</title>
        <authorList>
            <person name="Nguyen N.-H."/>
        </authorList>
    </citation>
    <scope>NUCLEOTIDE SEQUENCE</scope>
    <source>
        <strain evidence="1">PT3</strain>
    </source>
</reference>
<evidence type="ECO:0000313" key="2">
    <source>
        <dbReference type="Proteomes" id="UP000829364"/>
    </source>
</evidence>
<dbReference type="AlphaFoldDB" id="A0A9Q8QG22"/>
<proteinExistence type="predicted"/>
<dbReference type="RefSeq" id="XP_047843680.1">
    <property type="nucleotide sequence ID" value="XM_047987694.1"/>
</dbReference>
<accession>A0A9Q8QG22</accession>
<organism evidence="1 2">
    <name type="scientific">Purpureocillium takamizusanense</name>
    <dbReference type="NCBI Taxonomy" id="2060973"/>
    <lineage>
        <taxon>Eukaryota</taxon>
        <taxon>Fungi</taxon>
        <taxon>Dikarya</taxon>
        <taxon>Ascomycota</taxon>
        <taxon>Pezizomycotina</taxon>
        <taxon>Sordariomycetes</taxon>
        <taxon>Hypocreomycetidae</taxon>
        <taxon>Hypocreales</taxon>
        <taxon>Ophiocordycipitaceae</taxon>
        <taxon>Purpureocillium</taxon>
    </lineage>
</organism>
<keyword evidence="2" id="KW-1185">Reference proteome</keyword>